<evidence type="ECO:0000259" key="9">
    <source>
        <dbReference type="Pfam" id="PF24779"/>
    </source>
</evidence>
<evidence type="ECO:0000256" key="5">
    <source>
        <dbReference type="ARBA" id="ARBA00037300"/>
    </source>
</evidence>
<dbReference type="GO" id="GO:0032040">
    <property type="term" value="C:small-subunit processome"/>
    <property type="evidence" value="ECO:0007669"/>
    <property type="project" value="InterPro"/>
</dbReference>
<feature type="compositionally biased region" description="Basic and acidic residues" evidence="8">
    <location>
        <begin position="214"/>
        <end position="225"/>
    </location>
</feature>
<dbReference type="Proteomes" id="UP001222932">
    <property type="component" value="Unassembled WGS sequence"/>
</dbReference>
<dbReference type="Pfam" id="PF24779">
    <property type="entry name" value="UTP23_sensor"/>
    <property type="match status" value="1"/>
</dbReference>
<feature type="domain" description="UTP23 sensor motif region" evidence="9">
    <location>
        <begin position="198"/>
        <end position="213"/>
    </location>
</feature>
<dbReference type="InterPro" id="IPR006984">
    <property type="entry name" value="Fcf1/UTP23"/>
</dbReference>
<evidence type="ECO:0000256" key="8">
    <source>
        <dbReference type="SAM" id="MobiDB-lite"/>
    </source>
</evidence>
<feature type="compositionally biased region" description="Basic residues" evidence="8">
    <location>
        <begin position="244"/>
        <end position="253"/>
    </location>
</feature>
<comment type="subcellular location">
    <subcellularLocation>
        <location evidence="1">Nucleus</location>
        <location evidence="1">Nucleolus</location>
    </subcellularLocation>
</comment>
<sequence>MRQKRAKAYKRVMALYVGTFGFRTPYQVLLGDDFLLEAAKQKDVDWWKMLGTTVQGEVKPMITQCCIEALYRKGKEFQHVVDMAKRAERRKCNHREAVDPADCLKDMVGDTNKHRYVLAVQSQPLIIKLATTPGLPVMHYNARGVLVLSPPSTATVRAKNAAEEERRAEGVKMLDGVKDGTNVVGAGSGAGGSQGQGRRKVKGPNPLSMKKKKGGEEGRKRKAQEDEVEVEAEAEVEVEDEGRRKKKRKRGRGKGAVATAIAEINAAGGIGLGGDGGGGGGEGEESASD</sequence>
<dbReference type="AlphaFoldDB" id="A0AAD3TUI4"/>
<evidence type="ECO:0000256" key="2">
    <source>
        <dbReference type="ARBA" id="ARBA00022517"/>
    </source>
</evidence>
<protein>
    <recommendedName>
        <fullName evidence="7">U three protein 23</fullName>
    </recommendedName>
</protein>
<evidence type="ECO:0000256" key="3">
    <source>
        <dbReference type="ARBA" id="ARBA00022552"/>
    </source>
</evidence>
<evidence type="ECO:0000256" key="7">
    <source>
        <dbReference type="ARBA" id="ARBA00076388"/>
    </source>
</evidence>
<feature type="compositionally biased region" description="Low complexity" evidence="8">
    <location>
        <begin position="255"/>
        <end position="267"/>
    </location>
</feature>
<comment type="similarity">
    <text evidence="6">Belongs to the UTP23/FCF1 family. UTP23 subfamily.</text>
</comment>
<evidence type="ECO:0000313" key="10">
    <source>
        <dbReference type="EMBL" id="GMK56772.1"/>
    </source>
</evidence>
<evidence type="ECO:0000256" key="4">
    <source>
        <dbReference type="ARBA" id="ARBA00023242"/>
    </source>
</evidence>
<dbReference type="PANTHER" id="PTHR12416">
    <property type="entry name" value="RRNA-PROCESSING PROTEIN UTP23 HOMOLOG"/>
    <property type="match status" value="1"/>
</dbReference>
<dbReference type="EMBL" id="BTCM01000003">
    <property type="protein sequence ID" value="GMK56772.1"/>
    <property type="molecule type" value="Genomic_DNA"/>
</dbReference>
<dbReference type="GO" id="GO:0006364">
    <property type="term" value="P:rRNA processing"/>
    <property type="evidence" value="ECO:0007669"/>
    <property type="project" value="UniProtKB-KW"/>
</dbReference>
<comment type="caution">
    <text evidence="10">The sequence shown here is derived from an EMBL/GenBank/DDBJ whole genome shotgun (WGS) entry which is preliminary data.</text>
</comment>
<dbReference type="Gene3D" id="3.40.50.1010">
    <property type="entry name" value="5'-nuclease"/>
    <property type="match status" value="1"/>
</dbReference>
<dbReference type="FunFam" id="3.40.50.1010:FF:000006">
    <property type="entry name" value="rRNA-processing protein UTP23 homolog"/>
    <property type="match status" value="1"/>
</dbReference>
<keyword evidence="11" id="KW-1185">Reference proteome</keyword>
<organism evidence="10 11">
    <name type="scientific">Cutaneotrichosporon spelunceum</name>
    <dbReference type="NCBI Taxonomy" id="1672016"/>
    <lineage>
        <taxon>Eukaryota</taxon>
        <taxon>Fungi</taxon>
        <taxon>Dikarya</taxon>
        <taxon>Basidiomycota</taxon>
        <taxon>Agaricomycotina</taxon>
        <taxon>Tremellomycetes</taxon>
        <taxon>Trichosporonales</taxon>
        <taxon>Trichosporonaceae</taxon>
        <taxon>Cutaneotrichosporon</taxon>
    </lineage>
</organism>
<keyword evidence="3" id="KW-0698">rRNA processing</keyword>
<dbReference type="InterPro" id="IPR057776">
    <property type="entry name" value="UTP23_sensor"/>
</dbReference>
<evidence type="ECO:0000256" key="6">
    <source>
        <dbReference type="ARBA" id="ARBA00038503"/>
    </source>
</evidence>
<name>A0AAD3TUI4_9TREE</name>
<feature type="compositionally biased region" description="Acidic residues" evidence="8">
    <location>
        <begin position="226"/>
        <end position="240"/>
    </location>
</feature>
<reference evidence="10" key="1">
    <citation type="journal article" date="2023" name="BMC Genomics">
        <title>Chromosome-level genome assemblies of Cutaneotrichosporon spp. (Trichosporonales, Basidiomycota) reveal imbalanced evolution between nucleotide sequences and chromosome synteny.</title>
        <authorList>
            <person name="Kobayashi Y."/>
            <person name="Kayamori A."/>
            <person name="Aoki K."/>
            <person name="Shiwa Y."/>
            <person name="Matsutani M."/>
            <person name="Fujita N."/>
            <person name="Sugita T."/>
            <person name="Iwasaki W."/>
            <person name="Tanaka N."/>
            <person name="Takashima M."/>
        </authorList>
    </citation>
    <scope>NUCLEOTIDE SEQUENCE</scope>
    <source>
        <strain evidence="10">HIS016</strain>
    </source>
</reference>
<feature type="compositionally biased region" description="Gly residues" evidence="8">
    <location>
        <begin position="268"/>
        <end position="281"/>
    </location>
</feature>
<keyword evidence="2" id="KW-0690">Ribosome biogenesis</keyword>
<evidence type="ECO:0000313" key="11">
    <source>
        <dbReference type="Proteomes" id="UP001222932"/>
    </source>
</evidence>
<reference evidence="10" key="2">
    <citation type="submission" date="2023-06" db="EMBL/GenBank/DDBJ databases">
        <authorList>
            <person name="Kobayashi Y."/>
            <person name="Kayamori A."/>
            <person name="Aoki K."/>
            <person name="Shiwa Y."/>
            <person name="Fujita N."/>
            <person name="Sugita T."/>
            <person name="Iwasaki W."/>
            <person name="Tanaka N."/>
            <person name="Takashima M."/>
        </authorList>
    </citation>
    <scope>NUCLEOTIDE SEQUENCE</scope>
    <source>
        <strain evidence="10">HIS016</strain>
    </source>
</reference>
<accession>A0AAD3TUI4</accession>
<dbReference type="CDD" id="cd09865">
    <property type="entry name" value="PIN_ScUtp23p-like"/>
    <property type="match status" value="1"/>
</dbReference>
<keyword evidence="4" id="KW-0539">Nucleus</keyword>
<gene>
    <name evidence="10" type="ORF">CspeluHIS016_0306120</name>
</gene>
<proteinExistence type="inferred from homology"/>
<feature type="region of interest" description="Disordered" evidence="8">
    <location>
        <begin position="174"/>
        <end position="289"/>
    </location>
</feature>
<comment type="function">
    <text evidence="5">Involved in rRNA-processing and ribosome biogenesis.</text>
</comment>
<feature type="compositionally biased region" description="Gly residues" evidence="8">
    <location>
        <begin position="186"/>
        <end position="195"/>
    </location>
</feature>
<dbReference type="Pfam" id="PF04900">
    <property type="entry name" value="Fcf1"/>
    <property type="match status" value="1"/>
</dbReference>
<evidence type="ECO:0000256" key="1">
    <source>
        <dbReference type="ARBA" id="ARBA00004604"/>
    </source>
</evidence>